<evidence type="ECO:0000313" key="2">
    <source>
        <dbReference type="EMBL" id="GMR35895.1"/>
    </source>
</evidence>
<dbReference type="EMBL" id="BTRK01000002">
    <property type="protein sequence ID" value="GMR35895.1"/>
    <property type="molecule type" value="Genomic_DNA"/>
</dbReference>
<comment type="caution">
    <text evidence="2">The sequence shown here is derived from an EMBL/GenBank/DDBJ whole genome shotgun (WGS) entry which is preliminary data.</text>
</comment>
<sequence>RTNPAGSSWPMAADGSGFFVRRCCSSRASPDETAPQYSTRPSRPLQAAAMGRARATKYPLRTRWLR</sequence>
<accession>A0AAN4ZFA2</accession>
<evidence type="ECO:0000313" key="3">
    <source>
        <dbReference type="Proteomes" id="UP001328107"/>
    </source>
</evidence>
<keyword evidence="3" id="KW-1185">Reference proteome</keyword>
<evidence type="ECO:0000256" key="1">
    <source>
        <dbReference type="SAM" id="MobiDB-lite"/>
    </source>
</evidence>
<organism evidence="2 3">
    <name type="scientific">Pristionchus mayeri</name>
    <dbReference type="NCBI Taxonomy" id="1317129"/>
    <lineage>
        <taxon>Eukaryota</taxon>
        <taxon>Metazoa</taxon>
        <taxon>Ecdysozoa</taxon>
        <taxon>Nematoda</taxon>
        <taxon>Chromadorea</taxon>
        <taxon>Rhabditida</taxon>
        <taxon>Rhabditina</taxon>
        <taxon>Diplogasteromorpha</taxon>
        <taxon>Diplogasteroidea</taxon>
        <taxon>Neodiplogasteridae</taxon>
        <taxon>Pristionchus</taxon>
    </lineage>
</organism>
<feature type="region of interest" description="Disordered" evidence="1">
    <location>
        <begin position="27"/>
        <end position="54"/>
    </location>
</feature>
<reference evidence="3" key="1">
    <citation type="submission" date="2022-10" db="EMBL/GenBank/DDBJ databases">
        <title>Genome assembly of Pristionchus species.</title>
        <authorList>
            <person name="Yoshida K."/>
            <person name="Sommer R.J."/>
        </authorList>
    </citation>
    <scope>NUCLEOTIDE SEQUENCE [LARGE SCALE GENOMIC DNA]</scope>
    <source>
        <strain evidence="3">RS5460</strain>
    </source>
</reference>
<gene>
    <name evidence="2" type="ORF">PMAYCL1PPCAC_06090</name>
</gene>
<dbReference type="Proteomes" id="UP001328107">
    <property type="component" value="Unassembled WGS sequence"/>
</dbReference>
<feature type="non-terminal residue" evidence="2">
    <location>
        <position position="1"/>
    </location>
</feature>
<protein>
    <submittedName>
        <fullName evidence="2">Uncharacterized protein</fullName>
    </submittedName>
</protein>
<name>A0AAN4ZFA2_9BILA</name>
<proteinExistence type="predicted"/>
<dbReference type="AlphaFoldDB" id="A0AAN4ZFA2"/>